<dbReference type="NCBIfam" id="TIGR01814">
    <property type="entry name" value="kynureninase"/>
    <property type="match status" value="1"/>
</dbReference>
<feature type="binding site" evidence="4">
    <location>
        <position position="304"/>
    </location>
    <ligand>
        <name>pyridoxal 5'-phosphate</name>
        <dbReference type="ChEBI" id="CHEBI:597326"/>
    </ligand>
</feature>
<evidence type="ECO:0000256" key="6">
    <source>
        <dbReference type="SAM" id="SignalP"/>
    </source>
</evidence>
<dbReference type="PANTHER" id="PTHR14084:SF0">
    <property type="entry name" value="KYNURENINASE"/>
    <property type="match status" value="1"/>
</dbReference>
<dbReference type="GO" id="GO:0030170">
    <property type="term" value="F:pyridoxal phosphate binding"/>
    <property type="evidence" value="ECO:0007669"/>
    <property type="project" value="UniProtKB-UniRule"/>
</dbReference>
<comment type="cofactor">
    <cofactor evidence="4 5">
        <name>pyridoxal 5'-phosphate</name>
        <dbReference type="ChEBI" id="CHEBI:597326"/>
    </cofactor>
</comment>
<accession>M2XS36</accession>
<comment type="catalytic activity">
    <reaction evidence="4 5">
        <text>L-kynurenine + H2O = anthranilate + L-alanine + H(+)</text>
        <dbReference type="Rhea" id="RHEA:16813"/>
        <dbReference type="ChEBI" id="CHEBI:15377"/>
        <dbReference type="ChEBI" id="CHEBI:15378"/>
        <dbReference type="ChEBI" id="CHEBI:16567"/>
        <dbReference type="ChEBI" id="CHEBI:57959"/>
        <dbReference type="ChEBI" id="CHEBI:57972"/>
        <dbReference type="EC" id="3.7.1.3"/>
    </reaction>
</comment>
<keyword evidence="3 4" id="KW-0663">Pyridoxal phosphate</keyword>
<dbReference type="GO" id="GO:0034354">
    <property type="term" value="P:'de novo' NAD+ biosynthetic process from L-tryptophan"/>
    <property type="evidence" value="ECO:0007669"/>
    <property type="project" value="UniProtKB-UniRule"/>
</dbReference>
<dbReference type="EC" id="3.7.1.3" evidence="4 5"/>
<comment type="subunit">
    <text evidence="4 5">Homodimer.</text>
</comment>
<evidence type="ECO:0000256" key="4">
    <source>
        <dbReference type="HAMAP-Rule" id="MF_03017"/>
    </source>
</evidence>
<dbReference type="KEGG" id="gsl:Gasu_58770"/>
<gene>
    <name evidence="4" type="primary">KYNU</name>
    <name evidence="7" type="ORF">Gasu_58770</name>
</gene>
<feature type="signal peptide" evidence="6">
    <location>
        <begin position="1"/>
        <end position="17"/>
    </location>
</feature>
<dbReference type="InterPro" id="IPR015422">
    <property type="entry name" value="PyrdxlP-dep_Trfase_small"/>
</dbReference>
<keyword evidence="4 5" id="KW-0963">Cytoplasm</keyword>
<feature type="binding site" evidence="4">
    <location>
        <begin position="161"/>
        <end position="164"/>
    </location>
    <ligand>
        <name>pyridoxal 5'-phosphate</name>
        <dbReference type="ChEBI" id="CHEBI:597326"/>
    </ligand>
</feature>
<evidence type="ECO:0000256" key="5">
    <source>
        <dbReference type="PIRNR" id="PIRNR038800"/>
    </source>
</evidence>
<protein>
    <recommendedName>
        <fullName evidence="4 5">Kynureninase</fullName>
        <ecNumber evidence="4 5">3.7.1.3</ecNumber>
    </recommendedName>
    <alternativeName>
        <fullName evidence="4">L-kynurenine hydrolase</fullName>
    </alternativeName>
</protein>
<dbReference type="PIRSF" id="PIRSF038800">
    <property type="entry name" value="KYNU"/>
    <property type="match status" value="1"/>
</dbReference>
<dbReference type="eggNOG" id="KOG3846">
    <property type="taxonomic scope" value="Eukaryota"/>
</dbReference>
<feature type="binding site" evidence="4">
    <location>
        <position position="332"/>
    </location>
    <ligand>
        <name>pyridoxal 5'-phosphate</name>
        <dbReference type="ChEBI" id="CHEBI:597326"/>
    </ligand>
</feature>
<comment type="caution">
    <text evidence="4">Lacks conserved residue(s) required for the propagation of feature annotation.</text>
</comment>
<dbReference type="AlphaFoldDB" id="M2XS36"/>
<dbReference type="InterPro" id="IPR015424">
    <property type="entry name" value="PyrdxlP-dep_Trfase"/>
</dbReference>
<dbReference type="Pfam" id="PF22580">
    <property type="entry name" value="KYNU_C"/>
    <property type="match status" value="1"/>
</dbReference>
<feature type="binding site" evidence="4">
    <location>
        <position position="249"/>
    </location>
    <ligand>
        <name>pyridoxal 5'-phosphate</name>
        <dbReference type="ChEBI" id="CHEBI:597326"/>
    </ligand>
</feature>
<comment type="pathway">
    <text evidence="4 5">Cofactor biosynthesis; NAD(+) biosynthesis; quinolinate from L-kynurenine: step 2/3.</text>
</comment>
<organism evidence="7 8">
    <name type="scientific">Galdieria sulphuraria</name>
    <name type="common">Red alga</name>
    <dbReference type="NCBI Taxonomy" id="130081"/>
    <lineage>
        <taxon>Eukaryota</taxon>
        <taxon>Rhodophyta</taxon>
        <taxon>Bangiophyceae</taxon>
        <taxon>Galdieriales</taxon>
        <taxon>Galdieriaceae</taxon>
        <taxon>Galdieria</taxon>
    </lineage>
</organism>
<dbReference type="GeneID" id="17085444"/>
<dbReference type="OMA" id="LPGWNSH"/>
<comment type="function">
    <text evidence="4 5">Catalyzes the cleavage of L-kynurenine (L-Kyn) and L-3-hydroxykynurenine (L-3OHKyn) into anthranilic acid (AA) and 3-hydroxyanthranilic acid (3-OHAA), respectively.</text>
</comment>
<dbReference type="Gramene" id="EME26473">
    <property type="protein sequence ID" value="EME26473"/>
    <property type="gene ID" value="Gasu_58770"/>
</dbReference>
<dbReference type="PANTHER" id="PTHR14084">
    <property type="entry name" value="KYNURENINASE"/>
    <property type="match status" value="1"/>
</dbReference>
<comment type="subcellular location">
    <subcellularLocation>
        <location evidence="4 5">Cytoplasm</location>
    </subcellularLocation>
</comment>
<dbReference type="Gene3D" id="3.90.1150.10">
    <property type="entry name" value="Aspartate Aminotransferase, domain 1"/>
    <property type="match status" value="1"/>
</dbReference>
<proteinExistence type="inferred from homology"/>
<dbReference type="GO" id="GO:0019441">
    <property type="term" value="P:L-tryptophan catabolic process to kynurenine"/>
    <property type="evidence" value="ECO:0007669"/>
    <property type="project" value="TreeGrafter"/>
</dbReference>
<evidence type="ECO:0000313" key="7">
    <source>
        <dbReference type="EMBL" id="EME26473.1"/>
    </source>
</evidence>
<dbReference type="Gene3D" id="3.40.640.10">
    <property type="entry name" value="Type I PLP-dependent aspartate aminotransferase-like (Major domain)"/>
    <property type="match status" value="1"/>
</dbReference>
<dbReference type="GO" id="GO:0019805">
    <property type="term" value="P:quinolinate biosynthetic process"/>
    <property type="evidence" value="ECO:0007669"/>
    <property type="project" value="UniProtKB-UniRule"/>
</dbReference>
<comment type="pathway">
    <text evidence="4 5">Amino-acid degradation; L-kynurenine degradation; L-alanine and anthranilate from L-kynurenine: step 1/1.</text>
</comment>
<dbReference type="Proteomes" id="UP000030680">
    <property type="component" value="Unassembled WGS sequence"/>
</dbReference>
<dbReference type="STRING" id="130081.M2XS36"/>
<dbReference type="GO" id="GO:0005737">
    <property type="term" value="C:cytoplasm"/>
    <property type="evidence" value="ECO:0007669"/>
    <property type="project" value="UniProtKB-SubCell"/>
</dbReference>
<evidence type="ECO:0000256" key="1">
    <source>
        <dbReference type="ARBA" id="ARBA00022642"/>
    </source>
</evidence>
<name>M2XS36_GALSU</name>
<dbReference type="GO" id="GO:0043420">
    <property type="term" value="P:anthranilate metabolic process"/>
    <property type="evidence" value="ECO:0007669"/>
    <property type="project" value="UniProtKB-UniRule"/>
</dbReference>
<comment type="catalytic activity">
    <reaction evidence="5">
        <text>3-hydroxy-L-kynurenine + H2O = 3-hydroxyanthranilate + L-alanine + H(+)</text>
        <dbReference type="Rhea" id="RHEA:25143"/>
        <dbReference type="ChEBI" id="CHEBI:15377"/>
        <dbReference type="ChEBI" id="CHEBI:15378"/>
        <dbReference type="ChEBI" id="CHEBI:36559"/>
        <dbReference type="ChEBI" id="CHEBI:57972"/>
        <dbReference type="ChEBI" id="CHEBI:58125"/>
        <dbReference type="EC" id="3.7.1.3"/>
    </reaction>
</comment>
<feature type="binding site" evidence="4">
    <location>
        <position position="246"/>
    </location>
    <ligand>
        <name>pyridoxal 5'-phosphate</name>
        <dbReference type="ChEBI" id="CHEBI:597326"/>
    </ligand>
</feature>
<keyword evidence="2 4" id="KW-0378">Hydrolase</keyword>
<sequence>MQTANSLSMLFLTLAESLHCSVDDVLLASKLDEQDELSSFREAFHIPCLGEAESTSTMEKQKTKIYLCSNSLGLQPKHTESKLLNHLKTWKNQAVGGHFFGTEPWASIEDIPIPYLAKVVGGLPSEVTCMNSLTVNLHLFLLAFYRPTAKRHKILIEASAFPSDDYAVQSQILLHGYSPEESIIRVAPKEDGFTFSESDVLDEIYNNNETLCLVLLPGVHYLSGQVFPMEKIARTCQELDIFVGFDLAHAVGNVPLHLHDWGVDFACWCSYKYLCGGPGSIGGAFLHHRHANKGIQELPRLVGWWANRRETRFQMKSSLDCTPGVYGFQVSNPSVFSIVPVIASLEVFDRTSMSQIREKSIQLTGYLAFLIEREMPGYIDIITPREPTQRACQLSLRLKQHNLKQVHESLSCRGVVCDTREPDVLRVAPFPLYNTYREILEFVQILSSILWSTQPPS</sequence>
<dbReference type="SUPFAM" id="SSF53383">
    <property type="entry name" value="PLP-dependent transferases"/>
    <property type="match status" value="1"/>
</dbReference>
<dbReference type="UniPathway" id="UPA00334">
    <property type="reaction ID" value="UER00455"/>
</dbReference>
<keyword evidence="1 4" id="KW-0662">Pyridine nucleotide biosynthesis</keyword>
<feature type="binding site" evidence="4">
    <location>
        <position position="271"/>
    </location>
    <ligand>
        <name>pyridoxal 5'-phosphate</name>
        <dbReference type="ChEBI" id="CHEBI:597326"/>
    </ligand>
</feature>
<dbReference type="InterPro" id="IPR010111">
    <property type="entry name" value="Kynureninase"/>
</dbReference>
<dbReference type="FunFam" id="3.40.640.10:FF:000031">
    <property type="entry name" value="Kynureninase"/>
    <property type="match status" value="1"/>
</dbReference>
<dbReference type="RefSeq" id="XP_005702993.1">
    <property type="nucleotide sequence ID" value="XM_005702936.1"/>
</dbReference>
<dbReference type="InterPro" id="IPR015421">
    <property type="entry name" value="PyrdxlP-dep_Trfase_major"/>
</dbReference>
<dbReference type="UniPathway" id="UPA00253">
    <property type="reaction ID" value="UER00329"/>
</dbReference>
<evidence type="ECO:0000313" key="8">
    <source>
        <dbReference type="Proteomes" id="UP000030680"/>
    </source>
</evidence>
<keyword evidence="8" id="KW-1185">Reference proteome</keyword>
<reference evidence="8" key="1">
    <citation type="journal article" date="2013" name="Science">
        <title>Gene transfer from bacteria and archaea facilitated evolution of an extremophilic eukaryote.</title>
        <authorList>
            <person name="Schonknecht G."/>
            <person name="Chen W.H."/>
            <person name="Ternes C.M."/>
            <person name="Barbier G.G."/>
            <person name="Shrestha R.P."/>
            <person name="Stanke M."/>
            <person name="Brautigam A."/>
            <person name="Baker B.J."/>
            <person name="Banfield J.F."/>
            <person name="Garavito R.M."/>
            <person name="Carr K."/>
            <person name="Wilkerson C."/>
            <person name="Rensing S.A."/>
            <person name="Gagneul D."/>
            <person name="Dickenson N.E."/>
            <person name="Oesterhelt C."/>
            <person name="Lercher M.J."/>
            <person name="Weber A.P."/>
        </authorList>
    </citation>
    <scope>NUCLEOTIDE SEQUENCE [LARGE SCALE GENOMIC DNA]</scope>
    <source>
        <strain evidence="8">074W</strain>
    </source>
</reference>
<evidence type="ECO:0000256" key="3">
    <source>
        <dbReference type="ARBA" id="ARBA00022898"/>
    </source>
</evidence>
<feature type="modified residue" description="N6-(pyridoxal phosphate)lysine" evidence="4">
    <location>
        <position position="272"/>
    </location>
</feature>
<feature type="chain" id="PRO_5004029369" description="Kynureninase" evidence="6">
    <location>
        <begin position="18"/>
        <end position="457"/>
    </location>
</feature>
<feature type="binding site" evidence="4">
    <location>
        <position position="134"/>
    </location>
    <ligand>
        <name>pyridoxal 5'-phosphate</name>
        <dbReference type="ChEBI" id="CHEBI:597326"/>
    </ligand>
</feature>
<evidence type="ECO:0000256" key="2">
    <source>
        <dbReference type="ARBA" id="ARBA00022801"/>
    </source>
</evidence>
<keyword evidence="6" id="KW-0732">Signal</keyword>
<dbReference type="GO" id="GO:0097053">
    <property type="term" value="P:L-kynurenine catabolic process"/>
    <property type="evidence" value="ECO:0007669"/>
    <property type="project" value="UniProtKB-UniRule"/>
</dbReference>
<dbReference type="EMBL" id="KB454548">
    <property type="protein sequence ID" value="EME26473.1"/>
    <property type="molecule type" value="Genomic_DNA"/>
</dbReference>
<dbReference type="OrthoDB" id="5978656at2759"/>
<dbReference type="HAMAP" id="MF_01970">
    <property type="entry name" value="Kynureninase"/>
    <property type="match status" value="1"/>
</dbReference>
<dbReference type="GO" id="GO:0030429">
    <property type="term" value="F:kynureninase activity"/>
    <property type="evidence" value="ECO:0007669"/>
    <property type="project" value="UniProtKB-UniRule"/>
</dbReference>
<comment type="similarity">
    <text evidence="4 5">Belongs to the kynureninase family.</text>
</comment>
<feature type="binding site" evidence="4">
    <location>
        <position position="133"/>
    </location>
    <ligand>
        <name>pyridoxal 5'-phosphate</name>
        <dbReference type="ChEBI" id="CHEBI:597326"/>
    </ligand>
</feature>